<comment type="subcellular location">
    <subcellularLocation>
        <location evidence="1">Cell inner membrane</location>
        <topology evidence="1">Multi-pass membrane protein</topology>
    </subcellularLocation>
    <subcellularLocation>
        <location evidence="9">Cell membrane</location>
        <topology evidence="9">Multi-pass membrane protein</topology>
    </subcellularLocation>
</comment>
<keyword evidence="8 9" id="KW-0472">Membrane</keyword>
<dbReference type="InterPro" id="IPR000515">
    <property type="entry name" value="MetI-like"/>
</dbReference>
<dbReference type="AlphaFoldDB" id="A0A1Q8ZXF8"/>
<keyword evidence="12" id="KW-1185">Reference proteome</keyword>
<evidence type="ECO:0000256" key="1">
    <source>
        <dbReference type="ARBA" id="ARBA00004429"/>
    </source>
</evidence>
<keyword evidence="3 9" id="KW-0813">Transport</keyword>
<organism evidence="11 12">
    <name type="scientific">Rhizobium oryziradicis</name>
    <dbReference type="NCBI Taxonomy" id="1867956"/>
    <lineage>
        <taxon>Bacteria</taxon>
        <taxon>Pseudomonadati</taxon>
        <taxon>Pseudomonadota</taxon>
        <taxon>Alphaproteobacteria</taxon>
        <taxon>Hyphomicrobiales</taxon>
        <taxon>Rhizobiaceae</taxon>
        <taxon>Rhizobium/Agrobacterium group</taxon>
        <taxon>Rhizobium</taxon>
    </lineage>
</organism>
<evidence type="ECO:0000256" key="4">
    <source>
        <dbReference type="ARBA" id="ARBA00022475"/>
    </source>
</evidence>
<dbReference type="InterPro" id="IPR035906">
    <property type="entry name" value="MetI-like_sf"/>
</dbReference>
<comment type="caution">
    <text evidence="11">The sequence shown here is derived from an EMBL/GenBank/DDBJ whole genome shotgun (WGS) entry which is preliminary data.</text>
</comment>
<dbReference type="CDD" id="cd06261">
    <property type="entry name" value="TM_PBP2"/>
    <property type="match status" value="1"/>
</dbReference>
<feature type="transmembrane region" description="Helical" evidence="9">
    <location>
        <begin position="51"/>
        <end position="69"/>
    </location>
</feature>
<dbReference type="GO" id="GO:0043190">
    <property type="term" value="C:ATP-binding cassette (ABC) transporter complex"/>
    <property type="evidence" value="ECO:0007669"/>
    <property type="project" value="InterPro"/>
</dbReference>
<name>A0A1Q8ZXF8_9HYPH</name>
<feature type="domain" description="ABC transmembrane type-1" evidence="10">
    <location>
        <begin position="13"/>
        <end position="201"/>
    </location>
</feature>
<evidence type="ECO:0000256" key="7">
    <source>
        <dbReference type="ARBA" id="ARBA00022989"/>
    </source>
</evidence>
<feature type="transmembrane region" description="Helical" evidence="9">
    <location>
        <begin position="182"/>
        <end position="204"/>
    </location>
</feature>
<dbReference type="PANTHER" id="PTHR30614">
    <property type="entry name" value="MEMBRANE COMPONENT OF AMINO ACID ABC TRANSPORTER"/>
    <property type="match status" value="1"/>
</dbReference>
<dbReference type="Gene3D" id="1.10.3720.10">
    <property type="entry name" value="MetI-like"/>
    <property type="match status" value="1"/>
</dbReference>
<sequence length="213" mass="22913">MSFKLFFLLVKAAGWTLGISVISIVFGFLLAVVLSAAMLSGKPLYTMPTKLFISFFRGVPLLVQLLLIYNLLPFIGINVPSVVAAIIGLSLCTAAYQAENLRGGFESVPRGLIEAADMAGFSQRQTFLRIKLPIALRLTFPALVNEAIMILKSSSLVSVVGIVELTRMAQDLAASTYLPLELFSAAGLIYLIICWSVALLSSTVERALPGAIK</sequence>
<proteinExistence type="inferred from homology"/>
<dbReference type="PANTHER" id="PTHR30614:SF0">
    <property type="entry name" value="L-CYSTINE TRANSPORT SYSTEM PERMEASE PROTEIN TCYL"/>
    <property type="match status" value="1"/>
</dbReference>
<evidence type="ECO:0000256" key="5">
    <source>
        <dbReference type="ARBA" id="ARBA00022692"/>
    </source>
</evidence>
<evidence type="ECO:0000256" key="8">
    <source>
        <dbReference type="ARBA" id="ARBA00023136"/>
    </source>
</evidence>
<evidence type="ECO:0000259" key="10">
    <source>
        <dbReference type="PROSITE" id="PS50928"/>
    </source>
</evidence>
<evidence type="ECO:0000256" key="9">
    <source>
        <dbReference type="RuleBase" id="RU363032"/>
    </source>
</evidence>
<dbReference type="OrthoDB" id="7190458at2"/>
<evidence type="ECO:0000256" key="2">
    <source>
        <dbReference type="ARBA" id="ARBA00010072"/>
    </source>
</evidence>
<dbReference type="GO" id="GO:0015184">
    <property type="term" value="F:L-cystine transmembrane transporter activity"/>
    <property type="evidence" value="ECO:0007669"/>
    <property type="project" value="TreeGrafter"/>
</dbReference>
<reference evidence="11 12" key="1">
    <citation type="submission" date="2016-09" db="EMBL/GenBank/DDBJ databases">
        <title>Rhizobium oryziradicis sp. nov., isolated from the root of rice.</title>
        <authorList>
            <person name="Zhao J."/>
            <person name="Zhang X."/>
        </authorList>
    </citation>
    <scope>NUCLEOTIDE SEQUENCE [LARGE SCALE GENOMIC DNA]</scope>
    <source>
        <strain evidence="11 12">N19</strain>
    </source>
</reference>
<evidence type="ECO:0000256" key="3">
    <source>
        <dbReference type="ARBA" id="ARBA00022448"/>
    </source>
</evidence>
<dbReference type="InterPro" id="IPR043429">
    <property type="entry name" value="ArtM/GltK/GlnP/TcyL/YhdX-like"/>
</dbReference>
<dbReference type="RefSeq" id="WP_075637881.1">
    <property type="nucleotide sequence ID" value="NZ_MKIM01000020.1"/>
</dbReference>
<comment type="similarity">
    <text evidence="2">Belongs to the binding-protein-dependent transport system permease family. HisMQ subfamily.</text>
</comment>
<keyword evidence="6" id="KW-0029">Amino-acid transport</keyword>
<gene>
    <name evidence="11" type="ORF">BJF95_16610</name>
</gene>
<evidence type="ECO:0000313" key="11">
    <source>
        <dbReference type="EMBL" id="OLP46603.1"/>
    </source>
</evidence>
<dbReference type="EMBL" id="MKIM01000020">
    <property type="protein sequence ID" value="OLP46603.1"/>
    <property type="molecule type" value="Genomic_DNA"/>
</dbReference>
<keyword evidence="4" id="KW-1003">Cell membrane</keyword>
<dbReference type="Proteomes" id="UP000186894">
    <property type="component" value="Unassembled WGS sequence"/>
</dbReference>
<dbReference type="PROSITE" id="PS50928">
    <property type="entry name" value="ABC_TM1"/>
    <property type="match status" value="1"/>
</dbReference>
<keyword evidence="7 9" id="KW-1133">Transmembrane helix</keyword>
<accession>A0A1Q8ZXF8</accession>
<evidence type="ECO:0000313" key="12">
    <source>
        <dbReference type="Proteomes" id="UP000186894"/>
    </source>
</evidence>
<dbReference type="NCBIfam" id="TIGR01726">
    <property type="entry name" value="HEQRo_perm_3TM"/>
    <property type="match status" value="1"/>
</dbReference>
<dbReference type="STRING" id="1867956.BJF95_16610"/>
<feature type="transmembrane region" description="Helical" evidence="9">
    <location>
        <begin position="12"/>
        <end position="39"/>
    </location>
</feature>
<dbReference type="InterPro" id="IPR010065">
    <property type="entry name" value="AA_ABC_transptr_permease_3TM"/>
</dbReference>
<protein>
    <submittedName>
        <fullName evidence="11">Amino acid ABC transporter</fullName>
    </submittedName>
</protein>
<dbReference type="Pfam" id="PF00528">
    <property type="entry name" value="BPD_transp_1"/>
    <property type="match status" value="1"/>
</dbReference>
<feature type="transmembrane region" description="Helical" evidence="9">
    <location>
        <begin position="75"/>
        <end position="96"/>
    </location>
</feature>
<keyword evidence="5 9" id="KW-0812">Transmembrane</keyword>
<evidence type="ECO:0000256" key="6">
    <source>
        <dbReference type="ARBA" id="ARBA00022970"/>
    </source>
</evidence>
<dbReference type="SUPFAM" id="SSF161098">
    <property type="entry name" value="MetI-like"/>
    <property type="match status" value="1"/>
</dbReference>